<dbReference type="PANTHER" id="PTHR13800">
    <property type="entry name" value="TRANSIENT RECEPTOR POTENTIAL CATION CHANNEL, SUBFAMILY M, MEMBER 6"/>
    <property type="match status" value="1"/>
</dbReference>
<keyword evidence="1" id="KW-1133">Transmembrane helix</keyword>
<feature type="transmembrane region" description="Helical" evidence="1">
    <location>
        <begin position="60"/>
        <end position="78"/>
    </location>
</feature>
<evidence type="ECO:0000313" key="4">
    <source>
        <dbReference type="Proteomes" id="UP000472262"/>
    </source>
</evidence>
<reference evidence="3" key="2">
    <citation type="submission" date="2025-09" db="UniProtKB">
        <authorList>
            <consortium name="Ensembl"/>
        </authorList>
    </citation>
    <scope>IDENTIFICATION</scope>
</reference>
<dbReference type="InterPro" id="IPR050927">
    <property type="entry name" value="TRPM"/>
</dbReference>
<organism evidence="3 4">
    <name type="scientific">Sinocyclocheilus grahami</name>
    <name type="common">Dianchi golden-line fish</name>
    <name type="synonym">Barbus grahami</name>
    <dbReference type="NCBI Taxonomy" id="75366"/>
    <lineage>
        <taxon>Eukaryota</taxon>
        <taxon>Metazoa</taxon>
        <taxon>Chordata</taxon>
        <taxon>Craniata</taxon>
        <taxon>Vertebrata</taxon>
        <taxon>Euteleostomi</taxon>
        <taxon>Actinopterygii</taxon>
        <taxon>Neopterygii</taxon>
        <taxon>Teleostei</taxon>
        <taxon>Ostariophysi</taxon>
        <taxon>Cypriniformes</taxon>
        <taxon>Cyprinidae</taxon>
        <taxon>Cyprininae</taxon>
        <taxon>Sinocyclocheilus</taxon>
    </lineage>
</organism>
<accession>A0A672PKX7</accession>
<dbReference type="GO" id="GO:0005227">
    <property type="term" value="F:calcium-activated cation channel activity"/>
    <property type="evidence" value="ECO:0007669"/>
    <property type="project" value="TreeGrafter"/>
</dbReference>
<dbReference type="GO" id="GO:0099604">
    <property type="term" value="F:ligand-gated calcium channel activity"/>
    <property type="evidence" value="ECO:0007669"/>
    <property type="project" value="TreeGrafter"/>
</dbReference>
<proteinExistence type="predicted"/>
<dbReference type="AlphaFoldDB" id="A0A672PKX7"/>
<dbReference type="Pfam" id="PF18139">
    <property type="entry name" value="LSDAT_euk"/>
    <property type="match status" value="1"/>
</dbReference>
<keyword evidence="4" id="KW-1185">Reference proteome</keyword>
<keyword evidence="1" id="KW-0472">Membrane</keyword>
<dbReference type="Proteomes" id="UP000472262">
    <property type="component" value="Unassembled WGS sequence"/>
</dbReference>
<feature type="domain" description="TRPM SLOG" evidence="2">
    <location>
        <begin position="58"/>
        <end position="131"/>
    </location>
</feature>
<keyword evidence="1" id="KW-0812">Transmembrane</keyword>
<dbReference type="PANTHER" id="PTHR13800:SF47">
    <property type="entry name" value="TRANSIENT RECEPTOR POTENTIAL CATION CHANNEL SUBFAMILY M MEMBER 4 ISOFORM X1-RELATED"/>
    <property type="match status" value="1"/>
</dbReference>
<evidence type="ECO:0000256" key="1">
    <source>
        <dbReference type="SAM" id="Phobius"/>
    </source>
</evidence>
<dbReference type="InParanoid" id="A0A672PKX7"/>
<dbReference type="Ensembl" id="ENSSGRT00000068698.1">
    <property type="protein sequence ID" value="ENSSGRP00000064427.1"/>
    <property type="gene ID" value="ENSSGRG00000033219.1"/>
</dbReference>
<reference evidence="3" key="1">
    <citation type="submission" date="2025-08" db="UniProtKB">
        <authorList>
            <consortium name="Ensembl"/>
        </authorList>
    </citation>
    <scope>IDENTIFICATION</scope>
</reference>
<evidence type="ECO:0000259" key="2">
    <source>
        <dbReference type="Pfam" id="PF18139"/>
    </source>
</evidence>
<sequence length="137" mass="15276">LSGKMVDYSEYPHSSEQPTDAYGELEFAGAGKRHSYILVIWITWIIKNDTLVNKKKNKKIYIYSLILDFGCIGAWIITSGLREGIGKCVGEAVRDHSTAVSSVNLNKVVPIGIAPWGMVHNRLQLVDPEVTLLIVQY</sequence>
<name>A0A672PKX7_SINGR</name>
<evidence type="ECO:0000313" key="3">
    <source>
        <dbReference type="Ensembl" id="ENSSGRP00000064427.1"/>
    </source>
</evidence>
<protein>
    <recommendedName>
        <fullName evidence="2">TRPM SLOG domain-containing protein</fullName>
    </recommendedName>
</protein>
<dbReference type="InterPro" id="IPR041491">
    <property type="entry name" value="TRPM_SLOG"/>
</dbReference>
<dbReference type="GO" id="GO:0005886">
    <property type="term" value="C:plasma membrane"/>
    <property type="evidence" value="ECO:0007669"/>
    <property type="project" value="TreeGrafter"/>
</dbReference>